<dbReference type="AlphaFoldDB" id="A0A4R2EFE6"/>
<dbReference type="InterPro" id="IPR029028">
    <property type="entry name" value="Alpha/beta_knot_MTases"/>
</dbReference>
<dbReference type="Gene3D" id="3.30.1330.30">
    <property type="match status" value="1"/>
</dbReference>
<evidence type="ECO:0000256" key="1">
    <source>
        <dbReference type="ARBA" id="ARBA00007228"/>
    </source>
</evidence>
<dbReference type="SUPFAM" id="SSF75217">
    <property type="entry name" value="alpha/beta knot"/>
    <property type="match status" value="1"/>
</dbReference>
<feature type="domain" description="tRNA/rRNA methyltransferase SpoU type" evidence="4">
    <location>
        <begin position="98"/>
        <end position="237"/>
    </location>
</feature>
<accession>A0A4R2EFE6</accession>
<dbReference type="PANTHER" id="PTHR43191">
    <property type="entry name" value="RRNA METHYLTRANSFERASE 3"/>
    <property type="match status" value="1"/>
</dbReference>
<dbReference type="OrthoDB" id="9785673at2"/>
<dbReference type="EMBL" id="SLWB01000010">
    <property type="protein sequence ID" value="TCN65702.1"/>
    <property type="molecule type" value="Genomic_DNA"/>
</dbReference>
<dbReference type="GO" id="GO:0008173">
    <property type="term" value="F:RNA methyltransferase activity"/>
    <property type="evidence" value="ECO:0007669"/>
    <property type="project" value="InterPro"/>
</dbReference>
<keyword evidence="7" id="KW-1185">Reference proteome</keyword>
<evidence type="ECO:0000313" key="6">
    <source>
        <dbReference type="EMBL" id="TCN65702.1"/>
    </source>
</evidence>
<dbReference type="Proteomes" id="UP000294830">
    <property type="component" value="Unassembled WGS sequence"/>
</dbReference>
<evidence type="ECO:0000259" key="5">
    <source>
        <dbReference type="Pfam" id="PF22435"/>
    </source>
</evidence>
<reference evidence="6 7" key="1">
    <citation type="submission" date="2019-03" db="EMBL/GenBank/DDBJ databases">
        <title>Genomic Encyclopedia of Archaeal and Bacterial Type Strains, Phase II (KMG-II): from individual species to whole genera.</title>
        <authorList>
            <person name="Goeker M."/>
        </authorList>
    </citation>
    <scope>NUCLEOTIDE SEQUENCE [LARGE SCALE GENOMIC DNA]</scope>
    <source>
        <strain evidence="6 7">RL-C</strain>
    </source>
</reference>
<dbReference type="CDD" id="cd18109">
    <property type="entry name" value="SpoU-like_RNA-MTase"/>
    <property type="match status" value="1"/>
</dbReference>
<dbReference type="Pfam" id="PF00588">
    <property type="entry name" value="SpoU_methylase"/>
    <property type="match status" value="1"/>
</dbReference>
<evidence type="ECO:0000256" key="2">
    <source>
        <dbReference type="ARBA" id="ARBA00022603"/>
    </source>
</evidence>
<dbReference type="GO" id="GO:0003723">
    <property type="term" value="F:RNA binding"/>
    <property type="evidence" value="ECO:0007669"/>
    <property type="project" value="InterPro"/>
</dbReference>
<dbReference type="GO" id="GO:0032259">
    <property type="term" value="P:methylation"/>
    <property type="evidence" value="ECO:0007669"/>
    <property type="project" value="UniProtKB-KW"/>
</dbReference>
<gene>
    <name evidence="6" type="ORF">CLV25_11092</name>
</gene>
<evidence type="ECO:0000259" key="4">
    <source>
        <dbReference type="Pfam" id="PF00588"/>
    </source>
</evidence>
<dbReference type="GO" id="GO:0006396">
    <property type="term" value="P:RNA processing"/>
    <property type="evidence" value="ECO:0007669"/>
    <property type="project" value="InterPro"/>
</dbReference>
<name>A0A4R2EFE6_9BACT</name>
<protein>
    <submittedName>
        <fullName evidence="6">TrmH family RNA methyltransferase</fullName>
    </submittedName>
</protein>
<dbReference type="Pfam" id="PF22435">
    <property type="entry name" value="MRM3-like_sub_bind"/>
    <property type="match status" value="1"/>
</dbReference>
<dbReference type="SUPFAM" id="SSF55315">
    <property type="entry name" value="L30e-like"/>
    <property type="match status" value="1"/>
</dbReference>
<comment type="similarity">
    <text evidence="1">Belongs to the class IV-like SAM-binding methyltransferase superfamily. RNA methyltransferase TrmH family.</text>
</comment>
<dbReference type="InterPro" id="IPR029064">
    <property type="entry name" value="Ribosomal_eL30-like_sf"/>
</dbReference>
<keyword evidence="3 6" id="KW-0808">Transferase</keyword>
<sequence length="245" mass="27391">MTKKEIAEVKKLAQKKYRYEQGLFVAEGLKAIREIIDAGFQVEILYATCPNEIPAKKTSIISEVEMERISFLQKPTSYLALIRIPNSTNNYQTEGSQLTIILDDVQDPGNLGTIIRLADWFGIQTIVCSINTADCFNPKVVQATMGAIARVKIIYTNLHKLLKEAKQHNIPIFGTFMSGENIYTAKLPRNGIIVMGNEGSGISKEIEYLITHKITIPSFKAENVESLNVAIATAICCSEFKRRIF</sequence>
<proteinExistence type="inferred from homology"/>
<evidence type="ECO:0000313" key="7">
    <source>
        <dbReference type="Proteomes" id="UP000294830"/>
    </source>
</evidence>
<dbReference type="InterPro" id="IPR029026">
    <property type="entry name" value="tRNA_m1G_MTases_N"/>
</dbReference>
<organism evidence="6 7">
    <name type="scientific">Acetobacteroides hydrogenigenes</name>
    <dbReference type="NCBI Taxonomy" id="979970"/>
    <lineage>
        <taxon>Bacteria</taxon>
        <taxon>Pseudomonadati</taxon>
        <taxon>Bacteroidota</taxon>
        <taxon>Bacteroidia</taxon>
        <taxon>Bacteroidales</taxon>
        <taxon>Rikenellaceae</taxon>
        <taxon>Acetobacteroides</taxon>
    </lineage>
</organism>
<dbReference type="RefSeq" id="WP_131839685.1">
    <property type="nucleotide sequence ID" value="NZ_SLWB01000010.1"/>
</dbReference>
<keyword evidence="2 6" id="KW-0489">Methyltransferase</keyword>
<feature type="domain" description="MRM3-like substrate binding" evidence="5">
    <location>
        <begin position="4"/>
        <end position="76"/>
    </location>
</feature>
<dbReference type="InterPro" id="IPR001537">
    <property type="entry name" value="SpoU_MeTrfase"/>
</dbReference>
<dbReference type="InterPro" id="IPR053888">
    <property type="entry name" value="MRM3-like_sub_bind"/>
</dbReference>
<evidence type="ECO:0000256" key="3">
    <source>
        <dbReference type="ARBA" id="ARBA00022679"/>
    </source>
</evidence>
<dbReference type="Gene3D" id="3.40.1280.10">
    <property type="match status" value="1"/>
</dbReference>
<dbReference type="PANTHER" id="PTHR43191:SF2">
    <property type="entry name" value="RRNA METHYLTRANSFERASE 3, MITOCHONDRIAL"/>
    <property type="match status" value="1"/>
</dbReference>
<dbReference type="InterPro" id="IPR051259">
    <property type="entry name" value="rRNA_Methyltransferase"/>
</dbReference>
<comment type="caution">
    <text evidence="6">The sequence shown here is derived from an EMBL/GenBank/DDBJ whole genome shotgun (WGS) entry which is preliminary data.</text>
</comment>